<name>A0AA38NVW3_9AGAR</name>
<keyword evidence="3" id="KW-1185">Reference proteome</keyword>
<feature type="transmembrane region" description="Helical" evidence="1">
    <location>
        <begin position="80"/>
        <end position="98"/>
    </location>
</feature>
<gene>
    <name evidence="2" type="ORF">F5878DRAFT_76884</name>
</gene>
<proteinExistence type="predicted"/>
<evidence type="ECO:0000256" key="1">
    <source>
        <dbReference type="SAM" id="Phobius"/>
    </source>
</evidence>
<dbReference type="InterPro" id="IPR012337">
    <property type="entry name" value="RNaseH-like_sf"/>
</dbReference>
<dbReference type="SUPFAM" id="SSF53098">
    <property type="entry name" value="Ribonuclease H-like"/>
    <property type="match status" value="1"/>
</dbReference>
<dbReference type="Proteomes" id="UP001163846">
    <property type="component" value="Unassembled WGS sequence"/>
</dbReference>
<protein>
    <submittedName>
        <fullName evidence="2">Uncharacterized protein</fullName>
    </submittedName>
</protein>
<dbReference type="EMBL" id="MU807436">
    <property type="protein sequence ID" value="KAJ3831478.1"/>
    <property type="molecule type" value="Genomic_DNA"/>
</dbReference>
<keyword evidence="1" id="KW-1133">Transmembrane helix</keyword>
<evidence type="ECO:0000313" key="3">
    <source>
        <dbReference type="Proteomes" id="UP001163846"/>
    </source>
</evidence>
<comment type="caution">
    <text evidence="2">The sequence shown here is derived from an EMBL/GenBank/DDBJ whole genome shotgun (WGS) entry which is preliminary data.</text>
</comment>
<accession>A0AA38NVW3</accession>
<organism evidence="2 3">
    <name type="scientific">Lentinula raphanica</name>
    <dbReference type="NCBI Taxonomy" id="153919"/>
    <lineage>
        <taxon>Eukaryota</taxon>
        <taxon>Fungi</taxon>
        <taxon>Dikarya</taxon>
        <taxon>Basidiomycota</taxon>
        <taxon>Agaricomycotina</taxon>
        <taxon>Agaricomycetes</taxon>
        <taxon>Agaricomycetidae</taxon>
        <taxon>Agaricales</taxon>
        <taxon>Marasmiineae</taxon>
        <taxon>Omphalotaceae</taxon>
        <taxon>Lentinula</taxon>
    </lineage>
</organism>
<sequence>MGMGSGVPLNVAVRESLTWLMETLPRSIGARLLEDGLWTDSDADMVFWSDASQIGLSFVFAGNGFFYEIHADPNAPRVDIFFLELVAIMSAVAFAAQLRSPPKHILLYSDSLDSVDAFNSLAVRNSSHNAPLFAVSAIVLHTGFDVRVRHIPGHENI</sequence>
<reference evidence="2" key="1">
    <citation type="submission" date="2022-08" db="EMBL/GenBank/DDBJ databases">
        <authorList>
            <consortium name="DOE Joint Genome Institute"/>
            <person name="Min B."/>
            <person name="Riley R."/>
            <person name="Sierra-Patev S."/>
            <person name="Naranjo-Ortiz M."/>
            <person name="Looney B."/>
            <person name="Konkel Z."/>
            <person name="Slot J.C."/>
            <person name="Sakamoto Y."/>
            <person name="Steenwyk J.L."/>
            <person name="Rokas A."/>
            <person name="Carro J."/>
            <person name="Camarero S."/>
            <person name="Ferreira P."/>
            <person name="Molpeceres G."/>
            <person name="Ruiz-Duenas F.J."/>
            <person name="Serrano A."/>
            <person name="Henrissat B."/>
            <person name="Drula E."/>
            <person name="Hughes K.W."/>
            <person name="Mata J.L."/>
            <person name="Ishikawa N.K."/>
            <person name="Vargas-Isla R."/>
            <person name="Ushijima S."/>
            <person name="Smith C.A."/>
            <person name="Ahrendt S."/>
            <person name="Andreopoulos W."/>
            <person name="He G."/>
            <person name="Labutti K."/>
            <person name="Lipzen A."/>
            <person name="Ng V."/>
            <person name="Sandor L."/>
            <person name="Barry K."/>
            <person name="Martinez A.T."/>
            <person name="Xiao Y."/>
            <person name="Gibbons J.G."/>
            <person name="Terashima K."/>
            <person name="Hibbett D.S."/>
            <person name="Grigoriev I.V."/>
        </authorList>
    </citation>
    <scope>NUCLEOTIDE SEQUENCE</scope>
    <source>
        <strain evidence="2">TFB9207</strain>
    </source>
</reference>
<keyword evidence="1" id="KW-0472">Membrane</keyword>
<evidence type="ECO:0000313" key="2">
    <source>
        <dbReference type="EMBL" id="KAJ3831478.1"/>
    </source>
</evidence>
<keyword evidence="1" id="KW-0812">Transmembrane</keyword>
<dbReference type="AlphaFoldDB" id="A0AA38NVW3"/>